<reference evidence="3" key="1">
    <citation type="submission" date="2013-07" db="EMBL/GenBank/DDBJ databases">
        <title>The Genome Sequence of Cryptococcus pinus CBS10737.</title>
        <authorList>
            <consortium name="The Broad Institute Genome Sequencing Platform"/>
            <person name="Cuomo C."/>
            <person name="Litvintseva A."/>
            <person name="Chen Y."/>
            <person name="Heitman J."/>
            <person name="Sun S."/>
            <person name="Springer D."/>
            <person name="Dromer F."/>
            <person name="Young S.K."/>
            <person name="Zeng Q."/>
            <person name="Gargeya S."/>
            <person name="Fitzgerald M."/>
            <person name="Abouelleil A."/>
            <person name="Alvarado L."/>
            <person name="Berlin A.M."/>
            <person name="Chapman S.B."/>
            <person name="Dewar J."/>
            <person name="Goldberg J."/>
            <person name="Griggs A."/>
            <person name="Gujja S."/>
            <person name="Hansen M."/>
            <person name="Howarth C."/>
            <person name="Imamovic A."/>
            <person name="Larimer J."/>
            <person name="McCowan C."/>
            <person name="Murphy C."/>
            <person name="Pearson M."/>
            <person name="Priest M."/>
            <person name="Roberts A."/>
            <person name="Saif S."/>
            <person name="Shea T."/>
            <person name="Sykes S."/>
            <person name="Wortman J."/>
            <person name="Nusbaum C."/>
            <person name="Birren B."/>
        </authorList>
    </citation>
    <scope>NUCLEOTIDE SEQUENCE [LARGE SCALE GENOMIC DNA]</scope>
    <source>
        <strain evidence="3">CBS 10737</strain>
    </source>
</reference>
<feature type="compositionally biased region" description="Gly residues" evidence="1">
    <location>
        <begin position="347"/>
        <end position="357"/>
    </location>
</feature>
<evidence type="ECO:0000313" key="4">
    <source>
        <dbReference type="EMBL" id="WWC67844.1"/>
    </source>
</evidence>
<feature type="compositionally biased region" description="Acidic residues" evidence="1">
    <location>
        <begin position="319"/>
        <end position="333"/>
    </location>
</feature>
<feature type="domain" description="PUB" evidence="2">
    <location>
        <begin position="136"/>
        <end position="191"/>
    </location>
</feature>
<protein>
    <recommendedName>
        <fullName evidence="2">PUB domain-containing protein</fullName>
    </recommendedName>
</protein>
<keyword evidence="5" id="KW-1185">Reference proteome</keyword>
<dbReference type="PANTHER" id="PTHR23153">
    <property type="entry name" value="UBX-RELATED"/>
    <property type="match status" value="1"/>
</dbReference>
<dbReference type="RefSeq" id="XP_019008591.1">
    <property type="nucleotide sequence ID" value="XM_019157978.1"/>
</dbReference>
<dbReference type="GO" id="GO:0005737">
    <property type="term" value="C:cytoplasm"/>
    <property type="evidence" value="ECO:0007669"/>
    <property type="project" value="TreeGrafter"/>
</dbReference>
<feature type="region of interest" description="Disordered" evidence="1">
    <location>
        <begin position="272"/>
        <end position="357"/>
    </location>
</feature>
<feature type="region of interest" description="Disordered" evidence="1">
    <location>
        <begin position="19"/>
        <end position="82"/>
    </location>
</feature>
<dbReference type="InterPro" id="IPR018997">
    <property type="entry name" value="PUB_domain"/>
</dbReference>
<dbReference type="EMBL" id="KV700116">
    <property type="protein sequence ID" value="OCF47372.1"/>
    <property type="molecule type" value="Genomic_DNA"/>
</dbReference>
<feature type="compositionally biased region" description="Basic and acidic residues" evidence="1">
    <location>
        <begin position="334"/>
        <end position="346"/>
    </location>
</feature>
<dbReference type="InterPro" id="IPR036339">
    <property type="entry name" value="PUB-like_dom_sf"/>
</dbReference>
<sequence length="357" mass="39431">MAAPTTAANPVDRRAAALAAIEARLRPPPSYDEIAEAETHPEGSTSSSSPQQSGTNPISTPLSPPSQSSAGTSRSRPPGGMTPAALAAEARAAKFGTRETDNVWRPTEKEDRDTKIKFSRLLDRGIVRDNNYKDSADAVETLLKIATNIINSNDPKFRTLKATNATIKNKILDVKGGHDYLIALGFRTQTIDFALHYIFNPTLRRSHELQIGAEVLKDHLKVLQDRVELSKQSKLYGASVEAARKAAALADFEADREVVRARAAREKIAREAKEAKEREEREKEAQNQAEMMVDQDEEDRREMRDAVVRPATAPLAPEHEEEENGEDEEEAEDRELPSYAEDRESRGWGGPGRRLGG</sequence>
<feature type="compositionally biased region" description="Basic and acidic residues" evidence="1">
    <location>
        <begin position="298"/>
        <end position="307"/>
    </location>
</feature>
<accession>A0A1B9HVS5</accession>
<dbReference type="SUPFAM" id="SSF143503">
    <property type="entry name" value="PUG domain-like"/>
    <property type="match status" value="1"/>
</dbReference>
<reference evidence="4" key="4">
    <citation type="submission" date="2024-02" db="EMBL/GenBank/DDBJ databases">
        <title>Comparative genomics of Cryptococcus and Kwoniella reveals pathogenesis evolution and contrasting modes of karyotype evolution via chromosome fusion or intercentromeric recombination.</title>
        <authorList>
            <person name="Coelho M.A."/>
            <person name="David-Palma M."/>
            <person name="Shea T."/>
            <person name="Bowers K."/>
            <person name="McGinley-Smith S."/>
            <person name="Mohammad A.W."/>
            <person name="Gnirke A."/>
            <person name="Yurkov A.M."/>
            <person name="Nowrousian M."/>
            <person name="Sun S."/>
            <person name="Cuomo C.A."/>
            <person name="Heitman J."/>
        </authorList>
    </citation>
    <scope>NUCLEOTIDE SEQUENCE</scope>
    <source>
        <strain evidence="4">CBS 10737</strain>
    </source>
</reference>
<proteinExistence type="predicted"/>
<organism evidence="3">
    <name type="scientific">Kwoniella pini CBS 10737</name>
    <dbReference type="NCBI Taxonomy" id="1296096"/>
    <lineage>
        <taxon>Eukaryota</taxon>
        <taxon>Fungi</taxon>
        <taxon>Dikarya</taxon>
        <taxon>Basidiomycota</taxon>
        <taxon>Agaricomycotina</taxon>
        <taxon>Tremellomycetes</taxon>
        <taxon>Tremellales</taxon>
        <taxon>Cryptococcaceae</taxon>
        <taxon>Kwoniella</taxon>
    </lineage>
</organism>
<evidence type="ECO:0000256" key="1">
    <source>
        <dbReference type="SAM" id="MobiDB-lite"/>
    </source>
</evidence>
<evidence type="ECO:0000313" key="3">
    <source>
        <dbReference type="EMBL" id="OCF47372.1"/>
    </source>
</evidence>
<dbReference type="OrthoDB" id="49605at2759"/>
<dbReference type="Proteomes" id="UP000094020">
    <property type="component" value="Chromosome 2"/>
</dbReference>
<name>A0A1B9HVS5_9TREE</name>
<dbReference type="CDD" id="cd09212">
    <property type="entry name" value="PUB"/>
    <property type="match status" value="1"/>
</dbReference>
<dbReference type="SMART" id="SM00580">
    <property type="entry name" value="PUG"/>
    <property type="match status" value="1"/>
</dbReference>
<dbReference type="AlphaFoldDB" id="A0A1B9HVS5"/>
<feature type="compositionally biased region" description="Polar residues" evidence="1">
    <location>
        <begin position="55"/>
        <end position="75"/>
    </location>
</feature>
<dbReference type="Pfam" id="PF09409">
    <property type="entry name" value="PUB"/>
    <property type="match status" value="1"/>
</dbReference>
<dbReference type="Gene3D" id="1.20.58.2190">
    <property type="match status" value="1"/>
</dbReference>
<dbReference type="EMBL" id="CP144520">
    <property type="protein sequence ID" value="WWC67844.1"/>
    <property type="molecule type" value="Genomic_DNA"/>
</dbReference>
<evidence type="ECO:0000313" key="5">
    <source>
        <dbReference type="Proteomes" id="UP000094020"/>
    </source>
</evidence>
<dbReference type="KEGG" id="kpin:30174637"/>
<reference evidence="4" key="2">
    <citation type="submission" date="2013-07" db="EMBL/GenBank/DDBJ databases">
        <authorList>
            <consortium name="The Broad Institute Genome Sequencing Platform"/>
            <person name="Cuomo C."/>
            <person name="Litvintseva A."/>
            <person name="Chen Y."/>
            <person name="Heitman J."/>
            <person name="Sun S."/>
            <person name="Springer D."/>
            <person name="Dromer F."/>
            <person name="Young S.K."/>
            <person name="Zeng Q."/>
            <person name="Gargeya S."/>
            <person name="Fitzgerald M."/>
            <person name="Abouelleil A."/>
            <person name="Alvarado L."/>
            <person name="Berlin A.M."/>
            <person name="Chapman S.B."/>
            <person name="Dewar J."/>
            <person name="Goldberg J."/>
            <person name="Griggs A."/>
            <person name="Gujja S."/>
            <person name="Hansen M."/>
            <person name="Howarth C."/>
            <person name="Imamovic A."/>
            <person name="Larimer J."/>
            <person name="McCowan C."/>
            <person name="Murphy C."/>
            <person name="Pearson M."/>
            <person name="Priest M."/>
            <person name="Roberts A."/>
            <person name="Saif S."/>
            <person name="Shea T."/>
            <person name="Sykes S."/>
            <person name="Wortman J."/>
            <person name="Nusbaum C."/>
            <person name="Birren B."/>
        </authorList>
    </citation>
    <scope>NUCLEOTIDE SEQUENCE</scope>
    <source>
        <strain evidence="4">CBS 10737</strain>
    </source>
</reference>
<gene>
    <name evidence="3" type="ORF">I206_06268</name>
    <name evidence="4" type="ORF">I206_101761</name>
</gene>
<dbReference type="STRING" id="1296096.A0A1B9HVS5"/>
<dbReference type="GeneID" id="30174637"/>
<evidence type="ECO:0000259" key="2">
    <source>
        <dbReference type="Pfam" id="PF09409"/>
    </source>
</evidence>
<feature type="compositionally biased region" description="Basic and acidic residues" evidence="1">
    <location>
        <begin position="272"/>
        <end position="285"/>
    </location>
</feature>
<reference evidence="3" key="3">
    <citation type="submission" date="2016-07" db="EMBL/GenBank/DDBJ databases">
        <title>Evolution of pathogenesis and genome organization in the Tremellales.</title>
        <authorList>
            <person name="Cuomo C."/>
            <person name="Litvintseva A."/>
            <person name="Heitman J."/>
            <person name="Chen Y."/>
            <person name="Sun S."/>
            <person name="Springer D."/>
            <person name="Dromer F."/>
            <person name="Young S."/>
            <person name="Zeng Q."/>
            <person name="Chapman S."/>
            <person name="Gujja S."/>
            <person name="Saif S."/>
            <person name="Birren B."/>
        </authorList>
    </citation>
    <scope>NUCLEOTIDE SEQUENCE</scope>
    <source>
        <strain evidence="3">CBS 10737</strain>
    </source>
</reference>
<feature type="compositionally biased region" description="Low complexity" evidence="1">
    <location>
        <begin position="42"/>
        <end position="54"/>
    </location>
</feature>
<dbReference type="PANTHER" id="PTHR23153:SF38">
    <property type="entry name" value="UBX DOMAIN-CONTAINING PROTEIN 6"/>
    <property type="match status" value="1"/>
</dbReference>